<proteinExistence type="predicted"/>
<accession>L5KW80</accession>
<dbReference type="Proteomes" id="UP000010552">
    <property type="component" value="Unassembled WGS sequence"/>
</dbReference>
<protein>
    <submittedName>
        <fullName evidence="2">Uncharacterized protein</fullName>
    </submittedName>
</protein>
<organism evidence="2 3">
    <name type="scientific">Pteropus alecto</name>
    <name type="common">Black flying fox</name>
    <dbReference type="NCBI Taxonomy" id="9402"/>
    <lineage>
        <taxon>Eukaryota</taxon>
        <taxon>Metazoa</taxon>
        <taxon>Chordata</taxon>
        <taxon>Craniata</taxon>
        <taxon>Vertebrata</taxon>
        <taxon>Euteleostomi</taxon>
        <taxon>Mammalia</taxon>
        <taxon>Eutheria</taxon>
        <taxon>Laurasiatheria</taxon>
        <taxon>Chiroptera</taxon>
        <taxon>Yinpterochiroptera</taxon>
        <taxon>Pteropodoidea</taxon>
        <taxon>Pteropodidae</taxon>
        <taxon>Pteropodinae</taxon>
        <taxon>Pteropus</taxon>
    </lineage>
</organism>
<dbReference type="AlphaFoldDB" id="L5KW80"/>
<keyword evidence="3" id="KW-1185">Reference proteome</keyword>
<feature type="region of interest" description="Disordered" evidence="1">
    <location>
        <begin position="1"/>
        <end position="26"/>
    </location>
</feature>
<reference evidence="3" key="1">
    <citation type="journal article" date="2013" name="Science">
        <title>Comparative analysis of bat genomes provides insight into the evolution of flight and immunity.</title>
        <authorList>
            <person name="Zhang G."/>
            <person name="Cowled C."/>
            <person name="Shi Z."/>
            <person name="Huang Z."/>
            <person name="Bishop-Lilly K.A."/>
            <person name="Fang X."/>
            <person name="Wynne J.W."/>
            <person name="Xiong Z."/>
            <person name="Baker M.L."/>
            <person name="Zhao W."/>
            <person name="Tachedjian M."/>
            <person name="Zhu Y."/>
            <person name="Zhou P."/>
            <person name="Jiang X."/>
            <person name="Ng J."/>
            <person name="Yang L."/>
            <person name="Wu L."/>
            <person name="Xiao J."/>
            <person name="Feng Y."/>
            <person name="Chen Y."/>
            <person name="Sun X."/>
            <person name="Zhang Y."/>
            <person name="Marsh G.A."/>
            <person name="Crameri G."/>
            <person name="Broder C.C."/>
            <person name="Frey K.G."/>
            <person name="Wang L.F."/>
            <person name="Wang J."/>
        </authorList>
    </citation>
    <scope>NUCLEOTIDE SEQUENCE [LARGE SCALE GENOMIC DNA]</scope>
</reference>
<dbReference type="InParanoid" id="L5KW80"/>
<evidence type="ECO:0000313" key="3">
    <source>
        <dbReference type="Proteomes" id="UP000010552"/>
    </source>
</evidence>
<name>L5KW80_PTEAL</name>
<evidence type="ECO:0000256" key="1">
    <source>
        <dbReference type="SAM" id="MobiDB-lite"/>
    </source>
</evidence>
<gene>
    <name evidence="2" type="ORF">PAL_GLEAN10005731</name>
</gene>
<evidence type="ECO:0000313" key="2">
    <source>
        <dbReference type="EMBL" id="ELK15672.1"/>
    </source>
</evidence>
<feature type="compositionally biased region" description="Low complexity" evidence="1">
    <location>
        <begin position="1"/>
        <end position="21"/>
    </location>
</feature>
<sequence length="76" mass="7927">MAAAPGSDPSSSSPQTATPEPRTVPRRLNSLSWSLAHRYLVRLLPQTGGCVPPPHTVATVGVENDEAVPAGKPEQS</sequence>
<dbReference type="EMBL" id="KB030535">
    <property type="protein sequence ID" value="ELK15672.1"/>
    <property type="molecule type" value="Genomic_DNA"/>
</dbReference>